<protein>
    <submittedName>
        <fullName evidence="1">Uncharacterized protein</fullName>
    </submittedName>
</protein>
<organism evidence="1 2">
    <name type="scientific">Gymnopus androsaceus JB14</name>
    <dbReference type="NCBI Taxonomy" id="1447944"/>
    <lineage>
        <taxon>Eukaryota</taxon>
        <taxon>Fungi</taxon>
        <taxon>Dikarya</taxon>
        <taxon>Basidiomycota</taxon>
        <taxon>Agaricomycotina</taxon>
        <taxon>Agaricomycetes</taxon>
        <taxon>Agaricomycetidae</taxon>
        <taxon>Agaricales</taxon>
        <taxon>Marasmiineae</taxon>
        <taxon>Omphalotaceae</taxon>
        <taxon>Gymnopus</taxon>
    </lineage>
</organism>
<dbReference type="Proteomes" id="UP000799118">
    <property type="component" value="Unassembled WGS sequence"/>
</dbReference>
<sequence>DFALAGNRRVLVSGRVRGRSLLSDYQSRNFLDQRLEEEACQPEDARLREERLDEAIQEQQRQFWLAEEGLMRWLETHRREVEKVAREGAAGGIHLSGTPRIEAQRQRRFAEQSSVQQLLQDDIASLDTALAVSIPQPGSSRVGASAELRGHLDVVTFSDVDSVAGSKEEYHHSSITSFCLFVFLKKHDSPTNYQRGHRPSKTDASTPKLLSEQDVVCQLDVLKRPWDRPECRTPSRINILVKLLYWINNTRRLQI</sequence>
<gene>
    <name evidence="1" type="ORF">BT96DRAFT_1004637</name>
</gene>
<feature type="non-terminal residue" evidence="1">
    <location>
        <position position="1"/>
    </location>
</feature>
<proteinExistence type="predicted"/>
<keyword evidence="2" id="KW-1185">Reference proteome</keyword>
<dbReference type="EMBL" id="ML769769">
    <property type="protein sequence ID" value="KAE9387985.1"/>
    <property type="molecule type" value="Genomic_DNA"/>
</dbReference>
<evidence type="ECO:0000313" key="1">
    <source>
        <dbReference type="EMBL" id="KAE9387985.1"/>
    </source>
</evidence>
<reference evidence="1" key="1">
    <citation type="journal article" date="2019" name="Environ. Microbiol.">
        <title>Fungal ecological strategies reflected in gene transcription - a case study of two litter decomposers.</title>
        <authorList>
            <person name="Barbi F."/>
            <person name="Kohler A."/>
            <person name="Barry K."/>
            <person name="Baskaran P."/>
            <person name="Daum C."/>
            <person name="Fauchery L."/>
            <person name="Ihrmark K."/>
            <person name="Kuo A."/>
            <person name="LaButti K."/>
            <person name="Lipzen A."/>
            <person name="Morin E."/>
            <person name="Grigoriev I.V."/>
            <person name="Henrissat B."/>
            <person name="Lindahl B."/>
            <person name="Martin F."/>
        </authorList>
    </citation>
    <scope>NUCLEOTIDE SEQUENCE</scope>
    <source>
        <strain evidence="1">JB14</strain>
    </source>
</reference>
<name>A0A6A4GRY0_9AGAR</name>
<accession>A0A6A4GRY0</accession>
<evidence type="ECO:0000313" key="2">
    <source>
        <dbReference type="Proteomes" id="UP000799118"/>
    </source>
</evidence>
<dbReference type="AlphaFoldDB" id="A0A6A4GRY0"/>